<dbReference type="InterPro" id="IPR001352">
    <property type="entry name" value="RNase_HII/HIII"/>
</dbReference>
<reference evidence="13 14" key="1">
    <citation type="submission" date="2021-04" db="EMBL/GenBank/DDBJ databases">
        <authorList>
            <person name="Bliznina A."/>
        </authorList>
    </citation>
    <scope>NUCLEOTIDE SEQUENCE [LARGE SCALE GENOMIC DNA]</scope>
</reference>
<comment type="function">
    <text evidence="10">Endonuclease that specifically degrades the RNA of RNA-DNA hybrids.</text>
</comment>
<sequence>MELDKLLFQTAPFNAPQPDTTAKSSNPSQVQNQHHPSQNSNARYCNMQSLPNGNPSHIQQQPPIVSMANSHYDHSHTQNLQQLASGTRDYLLQNYEITSAQVFSAIIGNLSFNLHQKNAAEKESRQKGKDGASEKLEALDDEDFIPESGSNTQVADSLELQLFDFVPDGLDKSEEYCLGIDEAGRGPVNGPMVYSAAFCVISEHQKVRDDIGANDSKQLEEIDRERMLKSIDKCKWVGYTGVVLPPAYISKSMLRRAKYNLNEMSHDTAISMIRRVLDHHKVNVKEVFVDTVGKPEKYQEKLLRFFPQLSIRVESKADATYPIVGAASIVAKVTRDKLVHNWDHVEPAVDKSIEVGSGYPGDPKTKNWIRQHLDHVFGLPTYARLSWGTATEAMAKNCAEVEWEHEFENEEEEANQKARKRGIDREVVGAGPTRKCAFFRENNIHRVSLWKSKNAESFTA</sequence>
<feature type="binding site" evidence="9">
    <location>
        <position position="181"/>
    </location>
    <ligand>
        <name>a divalent metal cation</name>
        <dbReference type="ChEBI" id="CHEBI:60240"/>
    </ligand>
</feature>
<comment type="function">
    <text evidence="8">Catalytic subunit of RNase HII, an endonuclease that specifically degrades the RNA of RNA:DNA hybrids. Participates in DNA replication, possibly by mediating the removal of lagging-strand Okazaki fragment RNA primers during DNA replication. Mediates the excision of single ribonucleotides from DNA:RNA duplexes.</text>
</comment>
<organism evidence="13 14">
    <name type="scientific">Oikopleura dioica</name>
    <name type="common">Tunicate</name>
    <dbReference type="NCBI Taxonomy" id="34765"/>
    <lineage>
        <taxon>Eukaryota</taxon>
        <taxon>Metazoa</taxon>
        <taxon>Chordata</taxon>
        <taxon>Tunicata</taxon>
        <taxon>Appendicularia</taxon>
        <taxon>Copelata</taxon>
        <taxon>Oikopleuridae</taxon>
        <taxon>Oikopleura</taxon>
    </lineage>
</organism>
<dbReference type="Pfam" id="PF01351">
    <property type="entry name" value="RNase_HII"/>
    <property type="match status" value="1"/>
</dbReference>
<evidence type="ECO:0000256" key="1">
    <source>
        <dbReference type="ARBA" id="ARBA00000077"/>
    </source>
</evidence>
<feature type="domain" description="RNase H type-2" evidence="12">
    <location>
        <begin position="175"/>
        <end position="399"/>
    </location>
</feature>
<gene>
    <name evidence="13" type="ORF">OKIOD_LOCUS4958</name>
</gene>
<evidence type="ECO:0000256" key="3">
    <source>
        <dbReference type="ARBA" id="ARBA00007058"/>
    </source>
</evidence>
<dbReference type="Gene3D" id="3.30.420.10">
    <property type="entry name" value="Ribonuclease H-like superfamily/Ribonuclease H"/>
    <property type="match status" value="1"/>
</dbReference>
<evidence type="ECO:0000313" key="13">
    <source>
        <dbReference type="EMBL" id="CAG5094263.1"/>
    </source>
</evidence>
<comment type="cofactor">
    <cofactor evidence="2">
        <name>Mg(2+)</name>
        <dbReference type="ChEBI" id="CHEBI:18420"/>
    </cofactor>
</comment>
<accession>A0ABN7S8H2</accession>
<keyword evidence="7 9" id="KW-0378">Hydrolase</keyword>
<proteinExistence type="inferred from homology"/>
<evidence type="ECO:0000256" key="10">
    <source>
        <dbReference type="RuleBase" id="RU003515"/>
    </source>
</evidence>
<keyword evidence="5 9" id="KW-0479">Metal-binding</keyword>
<evidence type="ECO:0000256" key="8">
    <source>
        <dbReference type="ARBA" id="ARBA00024981"/>
    </source>
</evidence>
<dbReference type="EMBL" id="OU015569">
    <property type="protein sequence ID" value="CAG5094263.1"/>
    <property type="molecule type" value="Genomic_DNA"/>
</dbReference>
<dbReference type="InterPro" id="IPR024567">
    <property type="entry name" value="RNase_HII/HIII_dom"/>
</dbReference>
<dbReference type="PANTHER" id="PTHR10954:SF7">
    <property type="entry name" value="RIBONUCLEASE H2 SUBUNIT A"/>
    <property type="match status" value="1"/>
</dbReference>
<dbReference type="SUPFAM" id="SSF53098">
    <property type="entry name" value="Ribonuclease H-like"/>
    <property type="match status" value="1"/>
</dbReference>
<evidence type="ECO:0000256" key="2">
    <source>
        <dbReference type="ARBA" id="ARBA00001946"/>
    </source>
</evidence>
<feature type="region of interest" description="Disordered" evidence="11">
    <location>
        <begin position="9"/>
        <end position="43"/>
    </location>
</feature>
<dbReference type="InterPro" id="IPR012337">
    <property type="entry name" value="RNaseH-like_sf"/>
</dbReference>
<keyword evidence="6 9" id="KW-0255">Endonuclease</keyword>
<feature type="binding site" evidence="9">
    <location>
        <position position="182"/>
    </location>
    <ligand>
        <name>a divalent metal cation</name>
        <dbReference type="ChEBI" id="CHEBI:60240"/>
    </ligand>
</feature>
<protein>
    <recommendedName>
        <fullName evidence="10">Ribonuclease</fullName>
        <ecNumber evidence="10">3.1.26.4</ecNumber>
    </recommendedName>
</protein>
<name>A0ABN7S8H2_OIKDI</name>
<dbReference type="Gene3D" id="1.10.10.460">
    <property type="entry name" value="Ribonuclease hii. Domain 2"/>
    <property type="match status" value="1"/>
</dbReference>
<dbReference type="EC" id="3.1.26.4" evidence="10"/>
<comment type="cofactor">
    <cofactor evidence="9">
        <name>Mn(2+)</name>
        <dbReference type="ChEBI" id="CHEBI:29035"/>
    </cofactor>
    <cofactor evidence="9">
        <name>Mg(2+)</name>
        <dbReference type="ChEBI" id="CHEBI:18420"/>
    </cofactor>
    <text evidence="9">Manganese or magnesium. Binds 1 divalent metal ion per monomer in the absence of substrate. May bind a second metal ion after substrate binding.</text>
</comment>
<dbReference type="PANTHER" id="PTHR10954">
    <property type="entry name" value="RIBONUCLEASE H2 SUBUNIT A"/>
    <property type="match status" value="1"/>
</dbReference>
<dbReference type="InterPro" id="IPR023160">
    <property type="entry name" value="RNase_HII_hlx-loop-hlx_cap_dom"/>
</dbReference>
<evidence type="ECO:0000256" key="4">
    <source>
        <dbReference type="ARBA" id="ARBA00022722"/>
    </source>
</evidence>
<dbReference type="InterPro" id="IPR004649">
    <property type="entry name" value="RNase_H2_suA"/>
</dbReference>
<evidence type="ECO:0000256" key="9">
    <source>
        <dbReference type="PROSITE-ProRule" id="PRU01319"/>
    </source>
</evidence>
<comment type="similarity">
    <text evidence="3">Belongs to the RNase HII family. Eukaryotic subfamily.</text>
</comment>
<dbReference type="NCBIfam" id="TIGR00729">
    <property type="entry name" value="ribonuclease HII"/>
    <property type="match status" value="1"/>
</dbReference>
<dbReference type="CDD" id="cd07181">
    <property type="entry name" value="RNase_HII_eukaryota_like"/>
    <property type="match status" value="1"/>
</dbReference>
<feature type="binding site" evidence="9">
    <location>
        <position position="290"/>
    </location>
    <ligand>
        <name>a divalent metal cation</name>
        <dbReference type="ChEBI" id="CHEBI:60240"/>
    </ligand>
</feature>
<dbReference type="InterPro" id="IPR036397">
    <property type="entry name" value="RNaseH_sf"/>
</dbReference>
<feature type="compositionally biased region" description="Polar residues" evidence="11">
    <location>
        <begin position="17"/>
        <end position="43"/>
    </location>
</feature>
<dbReference type="PROSITE" id="PS51975">
    <property type="entry name" value="RNASE_H_2"/>
    <property type="match status" value="1"/>
</dbReference>
<keyword evidence="4 9" id="KW-0540">Nuclease</keyword>
<evidence type="ECO:0000256" key="5">
    <source>
        <dbReference type="ARBA" id="ARBA00022723"/>
    </source>
</evidence>
<keyword evidence="14" id="KW-1185">Reference proteome</keyword>
<evidence type="ECO:0000259" key="12">
    <source>
        <dbReference type="PROSITE" id="PS51975"/>
    </source>
</evidence>
<dbReference type="Proteomes" id="UP001158576">
    <property type="component" value="Chromosome XSR"/>
</dbReference>
<evidence type="ECO:0000256" key="6">
    <source>
        <dbReference type="ARBA" id="ARBA00022759"/>
    </source>
</evidence>
<comment type="catalytic activity">
    <reaction evidence="1 9 10">
        <text>Endonucleolytic cleavage to 5'-phosphomonoester.</text>
        <dbReference type="EC" id="3.1.26.4"/>
    </reaction>
</comment>
<evidence type="ECO:0000256" key="7">
    <source>
        <dbReference type="ARBA" id="ARBA00022801"/>
    </source>
</evidence>
<evidence type="ECO:0000313" key="14">
    <source>
        <dbReference type="Proteomes" id="UP001158576"/>
    </source>
</evidence>
<evidence type="ECO:0000256" key="11">
    <source>
        <dbReference type="SAM" id="MobiDB-lite"/>
    </source>
</evidence>